<proteinExistence type="inferred from homology"/>
<dbReference type="AlphaFoldDB" id="A0A1D3UCL5"/>
<evidence type="ECO:0000256" key="2">
    <source>
        <dbReference type="ARBA" id="ARBA00022741"/>
    </source>
</evidence>
<evidence type="ECO:0000256" key="4">
    <source>
        <dbReference type="ARBA" id="ARBA00022993"/>
    </source>
</evidence>
<dbReference type="GeneID" id="34757595"/>
<dbReference type="GO" id="GO:0005524">
    <property type="term" value="F:ATP binding"/>
    <property type="evidence" value="ECO:0007669"/>
    <property type="project" value="UniProtKB-UniRule"/>
</dbReference>
<keyword evidence="5 8" id="KW-0418">Kinase</keyword>
<dbReference type="Proteomes" id="UP000182057">
    <property type="component" value="Unassembled WGS sequence"/>
</dbReference>
<keyword evidence="2 5" id="KW-0547">Nucleotide-binding</keyword>
<keyword evidence="5" id="KW-0963">Cytoplasm</keyword>
<evidence type="ECO:0000256" key="6">
    <source>
        <dbReference type="NCBIfam" id="TIGR00152"/>
    </source>
</evidence>
<organism evidence="8 9">
    <name type="scientific">Tannerella forsythia</name>
    <name type="common">Bacteroides forsythus</name>
    <dbReference type="NCBI Taxonomy" id="28112"/>
    <lineage>
        <taxon>Bacteria</taxon>
        <taxon>Pseudomonadati</taxon>
        <taxon>Bacteroidota</taxon>
        <taxon>Bacteroidia</taxon>
        <taxon>Bacteroidales</taxon>
        <taxon>Tannerellaceae</taxon>
        <taxon>Tannerella</taxon>
    </lineage>
</organism>
<evidence type="ECO:0000313" key="10">
    <source>
        <dbReference type="Proteomes" id="UP000219259"/>
    </source>
</evidence>
<dbReference type="GO" id="GO:0015937">
    <property type="term" value="P:coenzyme A biosynthetic process"/>
    <property type="evidence" value="ECO:0007669"/>
    <property type="project" value="UniProtKB-UniRule"/>
</dbReference>
<dbReference type="PROSITE" id="PS51219">
    <property type="entry name" value="DPCK"/>
    <property type="match status" value="1"/>
</dbReference>
<dbReference type="SUPFAM" id="SSF52540">
    <property type="entry name" value="P-loop containing nucleoside triphosphate hydrolases"/>
    <property type="match status" value="1"/>
</dbReference>
<dbReference type="EMBL" id="FMMM01000014">
    <property type="protein sequence ID" value="SCQ17884.1"/>
    <property type="molecule type" value="Genomic_DNA"/>
</dbReference>
<accession>A0A1D3UCL5</accession>
<comment type="function">
    <text evidence="5">Catalyzes the phosphorylation of the 3'-hydroxyl group of dephosphocoenzyme A to form coenzyme A.</text>
</comment>
<dbReference type="Pfam" id="PF01121">
    <property type="entry name" value="CoaE"/>
    <property type="match status" value="1"/>
</dbReference>
<comment type="subcellular location">
    <subcellularLocation>
        <location evidence="5">Cytoplasm</location>
    </subcellularLocation>
</comment>
<evidence type="ECO:0000256" key="5">
    <source>
        <dbReference type="HAMAP-Rule" id="MF_00376"/>
    </source>
</evidence>
<comment type="catalytic activity">
    <reaction evidence="5">
        <text>3'-dephospho-CoA + ATP = ADP + CoA + H(+)</text>
        <dbReference type="Rhea" id="RHEA:18245"/>
        <dbReference type="ChEBI" id="CHEBI:15378"/>
        <dbReference type="ChEBI" id="CHEBI:30616"/>
        <dbReference type="ChEBI" id="CHEBI:57287"/>
        <dbReference type="ChEBI" id="CHEBI:57328"/>
        <dbReference type="ChEBI" id="CHEBI:456216"/>
        <dbReference type="EC" id="2.7.1.24"/>
    </reaction>
</comment>
<reference evidence="7 10" key="2">
    <citation type="submission" date="2017-09" db="EMBL/GenBank/DDBJ databases">
        <title>Phase variable restriction modification systems are present in the genome sequences of periodontal pathogens Prevotella intermedia, Tannerella forsythia and Porphyromonas gingivalis.</title>
        <authorList>
            <person name="Haigh R.D."/>
            <person name="Crawford L."/>
            <person name="Ralph J."/>
            <person name="Wanford J."/>
            <person name="Vartoukian S.R."/>
            <person name="Hijazib K."/>
            <person name="Wade W."/>
            <person name="Oggioni M.R."/>
        </authorList>
    </citation>
    <scope>NUCLEOTIDE SEQUENCE [LARGE SCALE GENOMIC DNA]</scope>
    <source>
        <strain evidence="7 10">WW11663</strain>
    </source>
</reference>
<evidence type="ECO:0000313" key="7">
    <source>
        <dbReference type="EMBL" id="PDP43951.1"/>
    </source>
</evidence>
<reference evidence="8 9" key="1">
    <citation type="submission" date="2016-09" db="EMBL/GenBank/DDBJ databases">
        <authorList>
            <person name="Capua I."/>
            <person name="De Benedictis P."/>
            <person name="Joannis T."/>
            <person name="Lombin L.H."/>
            <person name="Cattoli G."/>
        </authorList>
    </citation>
    <scope>NUCLEOTIDE SEQUENCE [LARGE SCALE GENOMIC DNA]</scope>
    <source>
        <strain evidence="8 9">UB20</strain>
    </source>
</reference>
<dbReference type="Proteomes" id="UP000219259">
    <property type="component" value="Unassembled WGS sequence"/>
</dbReference>
<dbReference type="HAMAP" id="MF_00376">
    <property type="entry name" value="Dephospho_CoA_kinase"/>
    <property type="match status" value="1"/>
</dbReference>
<dbReference type="InterPro" id="IPR001977">
    <property type="entry name" value="Depp_CoAkinase"/>
</dbReference>
<keyword evidence="5 8" id="KW-0808">Transferase</keyword>
<keyword evidence="3 5" id="KW-0067">ATP-binding</keyword>
<dbReference type="InterPro" id="IPR027417">
    <property type="entry name" value="P-loop_NTPase"/>
</dbReference>
<dbReference type="PANTHER" id="PTHR10695">
    <property type="entry name" value="DEPHOSPHO-COA KINASE-RELATED"/>
    <property type="match status" value="1"/>
</dbReference>
<dbReference type="RefSeq" id="WP_014223650.1">
    <property type="nucleotide sequence ID" value="NZ_CAJPTF010000006.1"/>
</dbReference>
<keyword evidence="4 5" id="KW-0173">Coenzyme A biosynthesis</keyword>
<dbReference type="GO" id="GO:0004140">
    <property type="term" value="F:dephospho-CoA kinase activity"/>
    <property type="evidence" value="ECO:0007669"/>
    <property type="project" value="UniProtKB-UniRule"/>
</dbReference>
<evidence type="ECO:0000313" key="8">
    <source>
        <dbReference type="EMBL" id="SCQ17884.1"/>
    </source>
</evidence>
<feature type="binding site" evidence="5">
    <location>
        <begin position="11"/>
        <end position="16"/>
    </location>
    <ligand>
        <name>ATP</name>
        <dbReference type="ChEBI" id="CHEBI:30616"/>
    </ligand>
</feature>
<evidence type="ECO:0000256" key="1">
    <source>
        <dbReference type="ARBA" id="ARBA00009018"/>
    </source>
</evidence>
<dbReference type="UniPathway" id="UPA00241">
    <property type="reaction ID" value="UER00356"/>
</dbReference>
<comment type="pathway">
    <text evidence="5">Cofactor biosynthesis; coenzyme A biosynthesis; CoA from (R)-pantothenate: step 5/5.</text>
</comment>
<sequence>MTVIGITGGIGSGKSVVSRLLETYGVPVYNADRESKRLTVSSPVLRERLTALLSADIYTSEGLNRALMAERIFRDTVLLEQVNAIIHPEVSKDFDCWKAGLQTEVCGLESAILFESGFNRKVDWTLMVDAPEEVRLSRVTVRDGVSEADVRRRMSYQWPDERKKALADKVVLNDEHTPLIPQMEALMAELGGIG</sequence>
<dbReference type="EMBL" id="NSLJ01000012">
    <property type="protein sequence ID" value="PDP43951.1"/>
    <property type="molecule type" value="Genomic_DNA"/>
</dbReference>
<evidence type="ECO:0000313" key="9">
    <source>
        <dbReference type="Proteomes" id="UP000182057"/>
    </source>
</evidence>
<dbReference type="GO" id="GO:0005737">
    <property type="term" value="C:cytoplasm"/>
    <property type="evidence" value="ECO:0007669"/>
    <property type="project" value="UniProtKB-SubCell"/>
</dbReference>
<evidence type="ECO:0000256" key="3">
    <source>
        <dbReference type="ARBA" id="ARBA00022840"/>
    </source>
</evidence>
<dbReference type="EC" id="2.7.1.24" evidence="5 6"/>
<dbReference type="NCBIfam" id="TIGR00152">
    <property type="entry name" value="dephospho-CoA kinase"/>
    <property type="match status" value="1"/>
</dbReference>
<comment type="similarity">
    <text evidence="1 5">Belongs to the CoaE family.</text>
</comment>
<dbReference type="CDD" id="cd02022">
    <property type="entry name" value="DPCK"/>
    <property type="match status" value="1"/>
</dbReference>
<dbReference type="OrthoDB" id="9812943at2"/>
<dbReference type="PANTHER" id="PTHR10695:SF46">
    <property type="entry name" value="BIFUNCTIONAL COENZYME A SYNTHASE-RELATED"/>
    <property type="match status" value="1"/>
</dbReference>
<name>A0A1D3UCL5_TANFO</name>
<dbReference type="Gene3D" id="3.40.50.300">
    <property type="entry name" value="P-loop containing nucleotide triphosphate hydrolases"/>
    <property type="match status" value="1"/>
</dbReference>
<dbReference type="OMA" id="DVDKEYH"/>
<protein>
    <recommendedName>
        <fullName evidence="5 6">Dephospho-CoA kinase</fullName>
        <ecNumber evidence="5 6">2.7.1.24</ecNumber>
    </recommendedName>
    <alternativeName>
        <fullName evidence="5">Dephosphocoenzyme A kinase</fullName>
    </alternativeName>
</protein>
<gene>
    <name evidence="5 8" type="primary">coaE</name>
    <name evidence="7" type="ORF">CLI86_06215</name>
    <name evidence="8" type="ORF">TFUB20_00153</name>
</gene>